<feature type="region of interest" description="Disordered" evidence="1">
    <location>
        <begin position="471"/>
        <end position="523"/>
    </location>
</feature>
<feature type="compositionally biased region" description="Polar residues" evidence="1">
    <location>
        <begin position="20"/>
        <end position="47"/>
    </location>
</feature>
<feature type="domain" description="C2H2-domain containing protein first zinc finger" evidence="3">
    <location>
        <begin position="402"/>
        <end position="431"/>
    </location>
</feature>
<feature type="region of interest" description="Disordered" evidence="1">
    <location>
        <begin position="89"/>
        <end position="166"/>
    </location>
</feature>
<name>A0A2B7YP51_POLH7</name>
<evidence type="ECO:0008006" key="6">
    <source>
        <dbReference type="Google" id="ProtNLM"/>
    </source>
</evidence>
<proteinExistence type="predicted"/>
<evidence type="ECO:0000259" key="2">
    <source>
        <dbReference type="Pfam" id="PF26176"/>
    </source>
</evidence>
<sequence>MSTKTKSSRPKLAIPGKSIKMNSHFQTKRSSQGQDFSQLSTTISQDGDYSPLDRFSLSSSIYGSSNPHDMNSWSLHDAVLMSSASSCTSETTEESFETNSGAKRESEVQDSQLFPFPSFSHQLASQPTGQVTSLDHSGNYSSLSELQNAQDTTDAGTSPQLAYNQPQGFQNFSSMLAFPFENECQSNGEFSHVADETQSIGLDSKDLTDTDMFTSSNWDHISTGTDEFANGSSSHFSSLFSQLPVTPPLTESGNDTTTSCSMAGYPSFAAKEGSPFIDMSASLSNQTFTIGDPFCPVTPPLNEQDPNRTIRASKQSQRPLLSAATARPEKADVDPYQLPIGLNQQPKDAQENRSPRDHPYYSLPTRSDGKYYCPFGESDKPCSHPPTTQKCAYHKYLDSHLKPYRCKVAQCIDAHFSSNACLFRHEREAHGMHGHGENPHLCHFPSCERSIPGNGFPRRWNLHDHMKRVHDYTSSDKVSSPEQLPVGAQNSKKKENPPRKRKGASNATTMKRVRSTQSSQTNGTKLALTLAQQGQQLQNAERNYYNCLARLQEDLKQLNPRDAVLHDKANASLQELHTLGLNYRAVRASQAATERASGISR</sequence>
<dbReference type="OrthoDB" id="5062908at2759"/>
<dbReference type="InterPro" id="IPR059095">
    <property type="entry name" value="Znf_C2H2_17_2nd"/>
</dbReference>
<dbReference type="Gene3D" id="3.30.160.60">
    <property type="entry name" value="Classic Zinc Finger"/>
    <property type="match status" value="1"/>
</dbReference>
<dbReference type="AlphaFoldDB" id="A0A2B7YP51"/>
<dbReference type="Pfam" id="PF26176">
    <property type="entry name" value="zf_C2H2_17_2"/>
    <property type="match status" value="1"/>
</dbReference>
<dbReference type="Pfam" id="PF26177">
    <property type="entry name" value="zf_C2H2_17_1st"/>
    <property type="match status" value="1"/>
</dbReference>
<evidence type="ECO:0000313" key="4">
    <source>
        <dbReference type="EMBL" id="PGH23085.1"/>
    </source>
</evidence>
<feature type="compositionally biased region" description="Basic and acidic residues" evidence="1">
    <location>
        <begin position="348"/>
        <end position="359"/>
    </location>
</feature>
<dbReference type="InterPro" id="IPR059009">
    <property type="entry name" value="Znf_C2H2_17_1st"/>
</dbReference>
<evidence type="ECO:0000256" key="1">
    <source>
        <dbReference type="SAM" id="MobiDB-lite"/>
    </source>
</evidence>
<dbReference type="STRING" id="1447883.A0A2B7YP51"/>
<feature type="compositionally biased region" description="Polar residues" evidence="1">
    <location>
        <begin position="119"/>
        <end position="166"/>
    </location>
</feature>
<keyword evidence="5" id="KW-1185">Reference proteome</keyword>
<evidence type="ECO:0000313" key="5">
    <source>
        <dbReference type="Proteomes" id="UP000224634"/>
    </source>
</evidence>
<accession>A0A2B7YP51</accession>
<dbReference type="Proteomes" id="UP000224634">
    <property type="component" value="Unassembled WGS sequence"/>
</dbReference>
<comment type="caution">
    <text evidence="4">The sequence shown here is derived from an EMBL/GenBank/DDBJ whole genome shotgun (WGS) entry which is preliminary data.</text>
</comment>
<feature type="compositionally biased region" description="Polar residues" evidence="1">
    <location>
        <begin position="310"/>
        <end position="319"/>
    </location>
</feature>
<protein>
    <recommendedName>
        <fullName evidence="6">C2H2-type domain-containing protein</fullName>
    </recommendedName>
</protein>
<feature type="region of interest" description="Disordered" evidence="1">
    <location>
        <begin position="300"/>
        <end position="365"/>
    </location>
</feature>
<feature type="compositionally biased region" description="Polar residues" evidence="1">
    <location>
        <begin position="505"/>
        <end position="523"/>
    </location>
</feature>
<organism evidence="4 5">
    <name type="scientific">Polytolypa hystricis (strain UAMH7299)</name>
    <dbReference type="NCBI Taxonomy" id="1447883"/>
    <lineage>
        <taxon>Eukaryota</taxon>
        <taxon>Fungi</taxon>
        <taxon>Dikarya</taxon>
        <taxon>Ascomycota</taxon>
        <taxon>Pezizomycotina</taxon>
        <taxon>Eurotiomycetes</taxon>
        <taxon>Eurotiomycetidae</taxon>
        <taxon>Onygenales</taxon>
        <taxon>Onygenales incertae sedis</taxon>
        <taxon>Polytolypa</taxon>
    </lineage>
</organism>
<feature type="region of interest" description="Disordered" evidence="1">
    <location>
        <begin position="1"/>
        <end position="50"/>
    </location>
</feature>
<dbReference type="EMBL" id="PDNA01000029">
    <property type="protein sequence ID" value="PGH23085.1"/>
    <property type="molecule type" value="Genomic_DNA"/>
</dbReference>
<gene>
    <name evidence="4" type="ORF">AJ80_02859</name>
</gene>
<reference evidence="4 5" key="1">
    <citation type="submission" date="2017-10" db="EMBL/GenBank/DDBJ databases">
        <title>Comparative genomics in systemic dimorphic fungi from Ajellomycetaceae.</title>
        <authorList>
            <person name="Munoz J.F."/>
            <person name="Mcewen J.G."/>
            <person name="Clay O.K."/>
            <person name="Cuomo C.A."/>
        </authorList>
    </citation>
    <scope>NUCLEOTIDE SEQUENCE [LARGE SCALE GENOMIC DNA]</scope>
    <source>
        <strain evidence="4 5">UAMH7299</strain>
    </source>
</reference>
<evidence type="ECO:0000259" key="3">
    <source>
        <dbReference type="Pfam" id="PF26177"/>
    </source>
</evidence>
<feature type="domain" description="C2H2-domain containing protein second zinc finger" evidence="2">
    <location>
        <begin position="439"/>
        <end position="470"/>
    </location>
</feature>